<dbReference type="RefSeq" id="WP_088759654.1">
    <property type="nucleotide sequence ID" value="NZ_CP030180.1"/>
</dbReference>
<proteinExistence type="predicted"/>
<protein>
    <submittedName>
        <fullName evidence="1">Uncharacterized protein</fullName>
    </submittedName>
</protein>
<dbReference type="Proteomes" id="UP000839526">
    <property type="component" value="Unassembled WGS sequence"/>
</dbReference>
<dbReference type="AlphaFoldDB" id="A0A3V7YZM2"/>
<comment type="caution">
    <text evidence="1">The sequence shown here is derived from an EMBL/GenBank/DDBJ whole genome shotgun (WGS) entry which is preliminary data.</text>
</comment>
<dbReference type="EMBL" id="RWAH01000071">
    <property type="protein sequence ID" value="MMS80090.1"/>
    <property type="molecule type" value="Genomic_DNA"/>
</dbReference>
<evidence type="ECO:0000313" key="1">
    <source>
        <dbReference type="EMBL" id="MMS80090.1"/>
    </source>
</evidence>
<gene>
    <name evidence="1" type="ORF">D9O31_27375</name>
</gene>
<reference evidence="1" key="1">
    <citation type="submission" date="2018-10" db="EMBL/GenBank/DDBJ databases">
        <authorList>
            <consortium name="PulseNet: The National Subtyping Network for Foodborne Disease Surveillance"/>
            <person name="Tarr C.L."/>
            <person name="Trees E."/>
            <person name="Katz L.S."/>
            <person name="Carleton-Romer H.A."/>
            <person name="Stroika S."/>
            <person name="Kucerova Z."/>
            <person name="Roache K.F."/>
            <person name="Sabol A.L."/>
            <person name="Besser J."/>
            <person name="Gerner-Smidt P."/>
        </authorList>
    </citation>
    <scope>NUCLEOTIDE SEQUENCE [LARGE SCALE GENOMIC DNA]</scope>
    <source>
        <strain evidence="1">PNUSAS052121</strain>
    </source>
</reference>
<sequence length="89" mass="9890">MSEAIINSEQAAQFWPLPDVDLTNLDLFSRGFLHQILTDLRRHHGALFRPRTALMPDGEGFWVFTLRPSRKITTPSPPPVAALGRAGAP</sequence>
<name>A0A3V7YZM2_SALER</name>
<accession>A0A3V7YZM2</accession>
<organism evidence="1">
    <name type="scientific">Salmonella enterica</name>
    <name type="common">Salmonella choleraesuis</name>
    <dbReference type="NCBI Taxonomy" id="28901"/>
    <lineage>
        <taxon>Bacteria</taxon>
        <taxon>Pseudomonadati</taxon>
        <taxon>Pseudomonadota</taxon>
        <taxon>Gammaproteobacteria</taxon>
        <taxon>Enterobacterales</taxon>
        <taxon>Enterobacteriaceae</taxon>
        <taxon>Salmonella</taxon>
    </lineage>
</organism>